<organism evidence="2">
    <name type="scientific">Selaginella moellendorffii</name>
    <name type="common">Spikemoss</name>
    <dbReference type="NCBI Taxonomy" id="88036"/>
    <lineage>
        <taxon>Eukaryota</taxon>
        <taxon>Viridiplantae</taxon>
        <taxon>Streptophyta</taxon>
        <taxon>Embryophyta</taxon>
        <taxon>Tracheophyta</taxon>
        <taxon>Lycopodiopsida</taxon>
        <taxon>Selaginellales</taxon>
        <taxon>Selaginellaceae</taxon>
        <taxon>Selaginella</taxon>
    </lineage>
</organism>
<gene>
    <name evidence="1" type="ORF">SELMODRAFT_429668</name>
</gene>
<keyword evidence="2" id="KW-1185">Reference proteome</keyword>
<accession>D8T6X3</accession>
<dbReference type="AlphaFoldDB" id="D8T6X3"/>
<sequence>MGYITWVFKLPNSRKQVTFVSQTKGMPLGCIKIIENYNSSNITDEAKPRLKFFISTLEMCKSSSSASKAIAILYDNLQHKIKVNITSYLHKKLIKEIYSTTKLIHNN</sequence>
<evidence type="ECO:0000313" key="2">
    <source>
        <dbReference type="Proteomes" id="UP000001514"/>
    </source>
</evidence>
<protein>
    <submittedName>
        <fullName evidence="1">Uncharacterized protein</fullName>
    </submittedName>
</protein>
<evidence type="ECO:0000313" key="1">
    <source>
        <dbReference type="EMBL" id="EFJ07645.1"/>
    </source>
</evidence>
<dbReference type="EMBL" id="GL377683">
    <property type="protein sequence ID" value="EFJ07645.1"/>
    <property type="molecule type" value="Genomic_DNA"/>
</dbReference>
<dbReference type="KEGG" id="smo:SELMODRAFT_429668"/>
<proteinExistence type="predicted"/>
<name>D8T6X3_SELML</name>
<dbReference type="InParanoid" id="D8T6X3"/>
<dbReference type="Gramene" id="EFJ07645">
    <property type="protein sequence ID" value="EFJ07645"/>
    <property type="gene ID" value="SELMODRAFT_429668"/>
</dbReference>
<dbReference type="HOGENOM" id="CLU_2214559_0_0_1"/>
<dbReference type="Proteomes" id="UP000001514">
    <property type="component" value="Unassembled WGS sequence"/>
</dbReference>
<reference evidence="1 2" key="1">
    <citation type="journal article" date="2011" name="Science">
        <title>The Selaginella genome identifies genetic changes associated with the evolution of vascular plants.</title>
        <authorList>
            <person name="Banks J.A."/>
            <person name="Nishiyama T."/>
            <person name="Hasebe M."/>
            <person name="Bowman J.L."/>
            <person name="Gribskov M."/>
            <person name="dePamphilis C."/>
            <person name="Albert V.A."/>
            <person name="Aono N."/>
            <person name="Aoyama T."/>
            <person name="Ambrose B.A."/>
            <person name="Ashton N.W."/>
            <person name="Axtell M.J."/>
            <person name="Barker E."/>
            <person name="Barker M.S."/>
            <person name="Bennetzen J.L."/>
            <person name="Bonawitz N.D."/>
            <person name="Chapple C."/>
            <person name="Cheng C."/>
            <person name="Correa L.G."/>
            <person name="Dacre M."/>
            <person name="DeBarry J."/>
            <person name="Dreyer I."/>
            <person name="Elias M."/>
            <person name="Engstrom E.M."/>
            <person name="Estelle M."/>
            <person name="Feng L."/>
            <person name="Finet C."/>
            <person name="Floyd S.K."/>
            <person name="Frommer W.B."/>
            <person name="Fujita T."/>
            <person name="Gramzow L."/>
            <person name="Gutensohn M."/>
            <person name="Harholt J."/>
            <person name="Hattori M."/>
            <person name="Heyl A."/>
            <person name="Hirai T."/>
            <person name="Hiwatashi Y."/>
            <person name="Ishikawa M."/>
            <person name="Iwata M."/>
            <person name="Karol K.G."/>
            <person name="Koehler B."/>
            <person name="Kolukisaoglu U."/>
            <person name="Kubo M."/>
            <person name="Kurata T."/>
            <person name="Lalonde S."/>
            <person name="Li K."/>
            <person name="Li Y."/>
            <person name="Litt A."/>
            <person name="Lyons E."/>
            <person name="Manning G."/>
            <person name="Maruyama T."/>
            <person name="Michael T.P."/>
            <person name="Mikami K."/>
            <person name="Miyazaki S."/>
            <person name="Morinaga S."/>
            <person name="Murata T."/>
            <person name="Mueller-Roeber B."/>
            <person name="Nelson D.R."/>
            <person name="Obara M."/>
            <person name="Oguri Y."/>
            <person name="Olmstead R.G."/>
            <person name="Onodera N."/>
            <person name="Petersen B.L."/>
            <person name="Pils B."/>
            <person name="Prigge M."/>
            <person name="Rensing S.A."/>
            <person name="Riano-Pachon D.M."/>
            <person name="Roberts A.W."/>
            <person name="Sato Y."/>
            <person name="Scheller H.V."/>
            <person name="Schulz B."/>
            <person name="Schulz C."/>
            <person name="Shakirov E.V."/>
            <person name="Shibagaki N."/>
            <person name="Shinohara N."/>
            <person name="Shippen D.E."/>
            <person name="Soerensen I."/>
            <person name="Sotooka R."/>
            <person name="Sugimoto N."/>
            <person name="Sugita M."/>
            <person name="Sumikawa N."/>
            <person name="Tanurdzic M."/>
            <person name="Theissen G."/>
            <person name="Ulvskov P."/>
            <person name="Wakazuki S."/>
            <person name="Weng J.K."/>
            <person name="Willats W.W."/>
            <person name="Wipf D."/>
            <person name="Wolf P.G."/>
            <person name="Yang L."/>
            <person name="Zimmer A.D."/>
            <person name="Zhu Q."/>
            <person name="Mitros T."/>
            <person name="Hellsten U."/>
            <person name="Loque D."/>
            <person name="Otillar R."/>
            <person name="Salamov A."/>
            <person name="Schmutz J."/>
            <person name="Shapiro H."/>
            <person name="Lindquist E."/>
            <person name="Lucas S."/>
            <person name="Rokhsar D."/>
            <person name="Grigoriev I.V."/>
        </authorList>
    </citation>
    <scope>NUCLEOTIDE SEQUENCE [LARGE SCALE GENOMIC DNA]</scope>
</reference>